<keyword evidence="2" id="KW-1185">Reference proteome</keyword>
<comment type="caution">
    <text evidence="1">The sequence shown here is derived from an EMBL/GenBank/DDBJ whole genome shotgun (WGS) entry which is preliminary data.</text>
</comment>
<dbReference type="Proteomes" id="UP000190198">
    <property type="component" value="Unassembled WGS sequence"/>
</dbReference>
<protein>
    <submittedName>
        <fullName evidence="1">Uncharacterized protein</fullName>
    </submittedName>
</protein>
<evidence type="ECO:0000313" key="2">
    <source>
        <dbReference type="Proteomes" id="UP000190198"/>
    </source>
</evidence>
<evidence type="ECO:0000313" key="1">
    <source>
        <dbReference type="EMBL" id="OOZ38980.1"/>
    </source>
</evidence>
<name>A0A1T2L1T7_9GAMM</name>
<dbReference type="RefSeq" id="WP_078477183.1">
    <property type="nucleotide sequence ID" value="NZ_MPRK01000146.1"/>
</dbReference>
<proteinExistence type="predicted"/>
<accession>A0A1T2L1T7</accession>
<dbReference type="AlphaFoldDB" id="A0A1T2L1T7"/>
<organism evidence="1 2">
    <name type="scientific">Solemya elarraichensis gill symbiont</name>
    <dbReference type="NCBI Taxonomy" id="1918949"/>
    <lineage>
        <taxon>Bacteria</taxon>
        <taxon>Pseudomonadati</taxon>
        <taxon>Pseudomonadota</taxon>
        <taxon>Gammaproteobacteria</taxon>
        <taxon>sulfur-oxidizing symbionts</taxon>
    </lineage>
</organism>
<reference evidence="1 2" key="1">
    <citation type="submission" date="2016-11" db="EMBL/GenBank/DDBJ databases">
        <title>Mixed transmission modes and dynamic genome evolution in an obligate animal-bacterial symbiosis.</title>
        <authorList>
            <person name="Russell S.L."/>
            <person name="Corbett-Detig R.B."/>
            <person name="Cavanaugh C.M."/>
        </authorList>
    </citation>
    <scope>NUCLEOTIDE SEQUENCE [LARGE SCALE GENOMIC DNA]</scope>
    <source>
        <strain evidence="1">Sp-SM6</strain>
    </source>
</reference>
<sequence>MSSPIKCLGKWFDASLQDRDNVRKLEQQVQDGLKKIDSCGLPGKFKAWLYQHALLPRLILPMMLYEVSGTAVEALERSASRHLRK</sequence>
<dbReference type="EMBL" id="MPRK01000146">
    <property type="protein sequence ID" value="OOZ38980.1"/>
    <property type="molecule type" value="Genomic_DNA"/>
</dbReference>
<gene>
    <name evidence="1" type="ORF">BOW52_07775</name>
</gene>